<dbReference type="PANTHER" id="PTHR37042">
    <property type="entry name" value="OUTER MEMBRANE PROTEIN RV1973"/>
    <property type="match status" value="1"/>
</dbReference>
<organism evidence="4 5">
    <name type="scientific">Mycolicibacterium cosmeticum</name>
    <dbReference type="NCBI Taxonomy" id="258533"/>
    <lineage>
        <taxon>Bacteria</taxon>
        <taxon>Bacillati</taxon>
        <taxon>Actinomycetota</taxon>
        <taxon>Actinomycetes</taxon>
        <taxon>Mycobacteriales</taxon>
        <taxon>Mycobacteriaceae</taxon>
        <taxon>Mycolicibacterium</taxon>
    </lineage>
</organism>
<dbReference type="PANTHER" id="PTHR37042:SF4">
    <property type="entry name" value="OUTER MEMBRANE PROTEIN RV1973"/>
    <property type="match status" value="1"/>
</dbReference>
<sequence>MSSDGAATEQTIGVRGRRVRRWWRSVTVTAFLIGAAVVAAVTYLGPTRSDQETTAAAAQALDAAKQGAVALLSYTPTSLGDDLAKARTHLTGEFLTYYSQFADQILIPAAKQKDVHATASVVRAAVIDAHADTADVLIFVNQNTTSKDNPVSVPAASSVKVGLTKVDGAWRISSFDPV</sequence>
<evidence type="ECO:0000256" key="2">
    <source>
        <dbReference type="ARBA" id="ARBA00023136"/>
    </source>
</evidence>
<comment type="caution">
    <text evidence="4">The sequence shown here is derived from an EMBL/GenBank/DDBJ whole genome shotgun (WGS) entry which is preliminary data.</text>
</comment>
<dbReference type="GO" id="GO:0016020">
    <property type="term" value="C:membrane"/>
    <property type="evidence" value="ECO:0007669"/>
    <property type="project" value="UniProtKB-SubCell"/>
</dbReference>
<dbReference type="Proteomes" id="UP000028870">
    <property type="component" value="Unassembled WGS sequence"/>
</dbReference>
<keyword evidence="3" id="KW-1133">Transmembrane helix</keyword>
<gene>
    <name evidence="4" type="ORF">BN977_05812</name>
</gene>
<keyword evidence="3" id="KW-0812">Transmembrane</keyword>
<keyword evidence="2 3" id="KW-0472">Membrane</keyword>
<dbReference type="EMBL" id="CCBB010000003">
    <property type="protein sequence ID" value="CDO10971.1"/>
    <property type="molecule type" value="Genomic_DNA"/>
</dbReference>
<proteinExistence type="predicted"/>
<feature type="transmembrane region" description="Helical" evidence="3">
    <location>
        <begin position="22"/>
        <end position="44"/>
    </location>
</feature>
<reference evidence="4" key="2">
    <citation type="submission" date="2014-03" db="EMBL/GenBank/DDBJ databases">
        <authorList>
            <person name="Urmite Genomes"/>
        </authorList>
    </citation>
    <scope>NUCLEOTIDE SEQUENCE</scope>
    <source>
        <strain evidence="4">DSM 44829</strain>
    </source>
</reference>
<dbReference type="eggNOG" id="ENOG50341TF">
    <property type="taxonomic scope" value="Bacteria"/>
</dbReference>
<comment type="subcellular location">
    <subcellularLocation>
        <location evidence="1">Membrane</location>
    </subcellularLocation>
</comment>
<reference evidence="4" key="1">
    <citation type="submission" date="2014-03" db="EMBL/GenBank/DDBJ databases">
        <title>Draft Genome Sequence of Mycobacterium cosmeticum DSM 44829.</title>
        <authorList>
            <person name="Croce O."/>
            <person name="Robert C."/>
            <person name="Raoult D."/>
            <person name="Drancourt M."/>
        </authorList>
    </citation>
    <scope>NUCLEOTIDE SEQUENCE [LARGE SCALE GENOMIC DNA]</scope>
    <source>
        <strain evidence="4">DSM 44829</strain>
    </source>
</reference>
<evidence type="ECO:0000313" key="5">
    <source>
        <dbReference type="Proteomes" id="UP000028870"/>
    </source>
</evidence>
<evidence type="ECO:0000256" key="1">
    <source>
        <dbReference type="ARBA" id="ARBA00004370"/>
    </source>
</evidence>
<dbReference type="AlphaFoldDB" id="W9B8H5"/>
<accession>W9B8H5</accession>
<keyword evidence="5" id="KW-1185">Reference proteome</keyword>
<name>W9B8H5_MYCCO</name>
<dbReference type="RefSeq" id="WP_191262577.1">
    <property type="nucleotide sequence ID" value="NZ_CCBB010000003.1"/>
</dbReference>
<evidence type="ECO:0000313" key="4">
    <source>
        <dbReference type="EMBL" id="CDO10971.1"/>
    </source>
</evidence>
<evidence type="ECO:0000256" key="3">
    <source>
        <dbReference type="SAM" id="Phobius"/>
    </source>
</evidence>
<dbReference type="STRING" id="258533.BN977_05812"/>
<protein>
    <submittedName>
        <fullName evidence="4">Twin-arginine translocation pathway signal</fullName>
    </submittedName>
</protein>